<comment type="cofactor">
    <cofactor evidence="1">
        <name>pyridoxal 5'-phosphate</name>
        <dbReference type="ChEBI" id="CHEBI:597326"/>
    </cofactor>
</comment>
<sequence>MSQGVPGSPPPEKLRNELQTASTLPNSFGYRPAQGEITLRTEFASEMKEACGQDADLTHEDLALTVGCNMAFVASIMSLAVAGDEVILPVPWYFNHQMALTTLGITPVPLEIACDNSFIPPRTEAIALVAPNNPGSQNLDLE</sequence>
<dbReference type="GO" id="GO:0030170">
    <property type="term" value="F:pyridoxal phosphate binding"/>
    <property type="evidence" value="ECO:0007669"/>
    <property type="project" value="InterPro"/>
</dbReference>
<evidence type="ECO:0000313" key="7">
    <source>
        <dbReference type="Proteomes" id="UP000054988"/>
    </source>
</evidence>
<protein>
    <recommendedName>
        <fullName evidence="5">Aminotransferase class I/classII large domain-containing protein</fullName>
    </recommendedName>
</protein>
<dbReference type="EMBL" id="LATX01001353">
    <property type="protein sequence ID" value="KTB42306.1"/>
    <property type="molecule type" value="Genomic_DNA"/>
</dbReference>
<dbReference type="Gene3D" id="3.40.640.10">
    <property type="entry name" value="Type I PLP-dependent aspartate aminotransferase-like (Major domain)"/>
    <property type="match status" value="1"/>
</dbReference>
<evidence type="ECO:0000259" key="5">
    <source>
        <dbReference type="Pfam" id="PF00155"/>
    </source>
</evidence>
<dbReference type="InterPro" id="IPR004839">
    <property type="entry name" value="Aminotransferase_I/II_large"/>
</dbReference>
<dbReference type="InterPro" id="IPR015424">
    <property type="entry name" value="PyrdxlP-dep_Trfase"/>
</dbReference>
<gene>
    <name evidence="6" type="ORF">WG66_5116</name>
</gene>
<dbReference type="SUPFAM" id="SSF53383">
    <property type="entry name" value="PLP-dependent transferases"/>
    <property type="match status" value="1"/>
</dbReference>
<organism evidence="6 7">
    <name type="scientific">Moniliophthora roreri</name>
    <name type="common">Frosty pod rot fungus</name>
    <name type="synonym">Monilia roreri</name>
    <dbReference type="NCBI Taxonomy" id="221103"/>
    <lineage>
        <taxon>Eukaryota</taxon>
        <taxon>Fungi</taxon>
        <taxon>Dikarya</taxon>
        <taxon>Basidiomycota</taxon>
        <taxon>Agaricomycotina</taxon>
        <taxon>Agaricomycetes</taxon>
        <taxon>Agaricomycetidae</taxon>
        <taxon>Agaricales</taxon>
        <taxon>Marasmiineae</taxon>
        <taxon>Marasmiaceae</taxon>
        <taxon>Moniliophthora</taxon>
    </lineage>
</organism>
<dbReference type="PANTHER" id="PTHR43807:SF20">
    <property type="entry name" value="FI04487P"/>
    <property type="match status" value="1"/>
</dbReference>
<proteinExistence type="predicted"/>
<evidence type="ECO:0000313" key="6">
    <source>
        <dbReference type="EMBL" id="KTB42306.1"/>
    </source>
</evidence>
<dbReference type="eggNOG" id="KOG0257">
    <property type="taxonomic scope" value="Eukaryota"/>
</dbReference>
<dbReference type="Proteomes" id="UP000054988">
    <property type="component" value="Unassembled WGS sequence"/>
</dbReference>
<dbReference type="Pfam" id="PF00155">
    <property type="entry name" value="Aminotran_1_2"/>
    <property type="match status" value="1"/>
</dbReference>
<dbReference type="GO" id="GO:0016212">
    <property type="term" value="F:kynurenine-oxoglutarate transaminase activity"/>
    <property type="evidence" value="ECO:0007669"/>
    <property type="project" value="TreeGrafter"/>
</dbReference>
<comment type="caution">
    <text evidence="6">The sequence shown here is derived from an EMBL/GenBank/DDBJ whole genome shotgun (WGS) entry which is preliminary data.</text>
</comment>
<dbReference type="PANTHER" id="PTHR43807">
    <property type="entry name" value="FI04487P"/>
    <property type="match status" value="1"/>
</dbReference>
<keyword evidence="2" id="KW-0032">Aminotransferase</keyword>
<keyword evidence="3" id="KW-0808">Transferase</keyword>
<dbReference type="AlphaFoldDB" id="A0A0W0G196"/>
<name>A0A0W0G196_MONRR</name>
<dbReference type="InterPro" id="IPR015421">
    <property type="entry name" value="PyrdxlP-dep_Trfase_major"/>
</dbReference>
<accession>A0A0W0G196</accession>
<evidence type="ECO:0000256" key="2">
    <source>
        <dbReference type="ARBA" id="ARBA00022576"/>
    </source>
</evidence>
<feature type="domain" description="Aminotransferase class I/classII large" evidence="5">
    <location>
        <begin position="8"/>
        <end position="116"/>
    </location>
</feature>
<dbReference type="InterPro" id="IPR051326">
    <property type="entry name" value="Kynurenine-oxoglutarate_AT"/>
</dbReference>
<evidence type="ECO:0000256" key="4">
    <source>
        <dbReference type="ARBA" id="ARBA00022898"/>
    </source>
</evidence>
<dbReference type="GO" id="GO:0005737">
    <property type="term" value="C:cytoplasm"/>
    <property type="evidence" value="ECO:0007669"/>
    <property type="project" value="TreeGrafter"/>
</dbReference>
<evidence type="ECO:0000256" key="1">
    <source>
        <dbReference type="ARBA" id="ARBA00001933"/>
    </source>
</evidence>
<reference evidence="6 7" key="1">
    <citation type="submission" date="2015-12" db="EMBL/GenBank/DDBJ databases">
        <title>Draft genome sequence of Moniliophthora roreri, the causal agent of frosty pod rot of cacao.</title>
        <authorList>
            <person name="Aime M.C."/>
            <person name="Diaz-Valderrama J.R."/>
            <person name="Kijpornyongpan T."/>
            <person name="Phillips-Mora W."/>
        </authorList>
    </citation>
    <scope>NUCLEOTIDE SEQUENCE [LARGE SCALE GENOMIC DNA]</scope>
    <source>
        <strain evidence="6 7">MCA 2952</strain>
    </source>
</reference>
<keyword evidence="4" id="KW-0663">Pyridoxal phosphate</keyword>
<evidence type="ECO:0000256" key="3">
    <source>
        <dbReference type="ARBA" id="ARBA00022679"/>
    </source>
</evidence>